<feature type="compositionally biased region" description="Polar residues" evidence="1">
    <location>
        <begin position="1"/>
        <end position="12"/>
    </location>
</feature>
<dbReference type="Proteomes" id="UP001201163">
    <property type="component" value="Unassembled WGS sequence"/>
</dbReference>
<name>A0AAD4LQ50_9AGAM</name>
<dbReference type="Pfam" id="PF24016">
    <property type="entry name" value="DUF7330"/>
    <property type="match status" value="1"/>
</dbReference>
<sequence length="278" mass="30246">MILDSMEQNPPITNKPDVRTSRSSVPGDEPPAYSSSMGPPRAMSLSRNRQAAAPFSSPVNGLYMCTKREVIRGSWSLDPQATVLPAQNLVQMFLDGQAAKKKRFRPPKTAPPTAKFISRHGSIHATLCVIGDSSVRSTVTIRSETRSGNIVLDLVSISPMRTVHLDASSRKGSVTLLVPRNFCGLVQLSSRHGSVEVLPALAASGRVVKTKDRETTVLVGDGPMPQVGSDSITDTARLYTRHGRVRLGFSGEDYFTEPPKLIEQAVQMMQKLIMHPKS</sequence>
<feature type="domain" description="DUF7330" evidence="2">
    <location>
        <begin position="60"/>
        <end position="252"/>
    </location>
</feature>
<keyword evidence="4" id="KW-1185">Reference proteome</keyword>
<comment type="caution">
    <text evidence="3">The sequence shown here is derived from an EMBL/GenBank/DDBJ whole genome shotgun (WGS) entry which is preliminary data.</text>
</comment>
<dbReference type="EMBL" id="JAKELL010000002">
    <property type="protein sequence ID" value="KAH9000104.1"/>
    <property type="molecule type" value="Genomic_DNA"/>
</dbReference>
<organism evidence="3 4">
    <name type="scientific">Lactarius akahatsu</name>
    <dbReference type="NCBI Taxonomy" id="416441"/>
    <lineage>
        <taxon>Eukaryota</taxon>
        <taxon>Fungi</taxon>
        <taxon>Dikarya</taxon>
        <taxon>Basidiomycota</taxon>
        <taxon>Agaricomycotina</taxon>
        <taxon>Agaricomycetes</taxon>
        <taxon>Russulales</taxon>
        <taxon>Russulaceae</taxon>
        <taxon>Lactarius</taxon>
    </lineage>
</organism>
<protein>
    <recommendedName>
        <fullName evidence="2">DUF7330 domain-containing protein</fullName>
    </recommendedName>
</protein>
<dbReference type="AlphaFoldDB" id="A0AAD4LQ50"/>
<accession>A0AAD4LQ50</accession>
<evidence type="ECO:0000256" key="1">
    <source>
        <dbReference type="SAM" id="MobiDB-lite"/>
    </source>
</evidence>
<dbReference type="InterPro" id="IPR055754">
    <property type="entry name" value="DUF7330"/>
</dbReference>
<reference evidence="3" key="1">
    <citation type="submission" date="2022-01" db="EMBL/GenBank/DDBJ databases">
        <title>Comparative genomics reveals a dynamic genome evolution in the ectomycorrhizal milk-cap (Lactarius) mushrooms.</title>
        <authorList>
            <consortium name="DOE Joint Genome Institute"/>
            <person name="Lebreton A."/>
            <person name="Tang N."/>
            <person name="Kuo A."/>
            <person name="LaButti K."/>
            <person name="Drula E."/>
            <person name="Barry K."/>
            <person name="Clum A."/>
            <person name="Lipzen A."/>
            <person name="Mousain D."/>
            <person name="Ng V."/>
            <person name="Wang R."/>
            <person name="Wang X."/>
            <person name="Dai Y."/>
            <person name="Henrissat B."/>
            <person name="Grigoriev I.V."/>
            <person name="Guerin-Laguette A."/>
            <person name="Yu F."/>
            <person name="Martin F.M."/>
        </authorList>
    </citation>
    <scope>NUCLEOTIDE SEQUENCE</scope>
    <source>
        <strain evidence="3">QP</strain>
    </source>
</reference>
<evidence type="ECO:0000313" key="3">
    <source>
        <dbReference type="EMBL" id="KAH9000104.1"/>
    </source>
</evidence>
<gene>
    <name evidence="3" type="ORF">EDB92DRAFT_1829317</name>
</gene>
<evidence type="ECO:0000313" key="4">
    <source>
        <dbReference type="Proteomes" id="UP001201163"/>
    </source>
</evidence>
<feature type="region of interest" description="Disordered" evidence="1">
    <location>
        <begin position="1"/>
        <end position="50"/>
    </location>
</feature>
<evidence type="ECO:0000259" key="2">
    <source>
        <dbReference type="Pfam" id="PF24016"/>
    </source>
</evidence>
<proteinExistence type="predicted"/>